<evidence type="ECO:0000313" key="2">
    <source>
        <dbReference type="Proteomes" id="UP001153269"/>
    </source>
</evidence>
<name>A0A9N7W339_PLEPL</name>
<dbReference type="Proteomes" id="UP001153269">
    <property type="component" value="Unassembled WGS sequence"/>
</dbReference>
<gene>
    <name evidence="1" type="ORF">PLEPLA_LOCUS48281</name>
</gene>
<dbReference type="EMBL" id="CADEAL010004477">
    <property type="protein sequence ID" value="CAB1460430.1"/>
    <property type="molecule type" value="Genomic_DNA"/>
</dbReference>
<sequence>MLDDVTGSITFTTVFPDSFTTVTCAQREPALICEENAVLVVEQAILEFSHECQSSCTHKGADTVPAAGLIPFYGPVQLSLCTPTRSPGKYSMLLRECWETANLCVTICIDVSS</sequence>
<reference evidence="1" key="1">
    <citation type="submission" date="2020-03" db="EMBL/GenBank/DDBJ databases">
        <authorList>
            <person name="Weist P."/>
        </authorList>
    </citation>
    <scope>NUCLEOTIDE SEQUENCE</scope>
</reference>
<organism evidence="1 2">
    <name type="scientific">Pleuronectes platessa</name>
    <name type="common">European plaice</name>
    <dbReference type="NCBI Taxonomy" id="8262"/>
    <lineage>
        <taxon>Eukaryota</taxon>
        <taxon>Metazoa</taxon>
        <taxon>Chordata</taxon>
        <taxon>Craniata</taxon>
        <taxon>Vertebrata</taxon>
        <taxon>Euteleostomi</taxon>
        <taxon>Actinopterygii</taxon>
        <taxon>Neopterygii</taxon>
        <taxon>Teleostei</taxon>
        <taxon>Neoteleostei</taxon>
        <taxon>Acanthomorphata</taxon>
        <taxon>Carangaria</taxon>
        <taxon>Pleuronectiformes</taxon>
        <taxon>Pleuronectoidei</taxon>
        <taxon>Pleuronectidae</taxon>
        <taxon>Pleuronectes</taxon>
    </lineage>
</organism>
<evidence type="ECO:0000313" key="1">
    <source>
        <dbReference type="EMBL" id="CAB1460430.1"/>
    </source>
</evidence>
<proteinExistence type="predicted"/>
<protein>
    <submittedName>
        <fullName evidence="1">Uncharacterized protein</fullName>
    </submittedName>
</protein>
<keyword evidence="2" id="KW-1185">Reference proteome</keyword>
<accession>A0A9N7W339</accession>
<dbReference type="AlphaFoldDB" id="A0A9N7W339"/>
<comment type="caution">
    <text evidence="1">The sequence shown here is derived from an EMBL/GenBank/DDBJ whole genome shotgun (WGS) entry which is preliminary data.</text>
</comment>